<sequence length="437" mass="50513">MPLGYEYKRYFIILQEEDKGYEMTAGKIPTGYVKIEIKKNRVKVGGFIQNMKSDTKSKYKLNLLAPRQKLVLDIGLFRMDGAGRGEFYAEFDSDNVSGSNLSISEFTGALVVAGSGIPMVGYAGRDSIPWRDWYGKEDKEEAEKIREEEMPEKESVTEELPRIERIEAAEDIEEAREIEDMVWQEETRGQGEAQEAEEIVKIEEARKEDAEEILEAREVHESSEVEERIEKEDGAESAEVFEAAREEILESESEIIDMEMRAEPAPLYYEEPEYAEQQSFHGWDTGRLTNEVQEPERHKKEHKESEEKAHKIMADALKCMEKFGGFHDEYGIRWYRIGQELPLLNDVMIPINGAMMPLSYPYIAESAGRNIESCVLGIEYRKGEIRYVYIGIPGAYYEGCKACYEYKGFTGYKRTRDNRRGYWIMCMDIMKGKICRI</sequence>
<protein>
    <submittedName>
        <fullName evidence="2">Uncharacterized protein</fullName>
    </submittedName>
</protein>
<organism evidence="2 3">
    <name type="scientific">Lutispora saccharofermentans</name>
    <dbReference type="NCBI Taxonomy" id="3024236"/>
    <lineage>
        <taxon>Bacteria</taxon>
        <taxon>Bacillati</taxon>
        <taxon>Bacillota</taxon>
        <taxon>Clostridia</taxon>
        <taxon>Lutisporales</taxon>
        <taxon>Lutisporaceae</taxon>
        <taxon>Lutispora</taxon>
    </lineage>
</organism>
<gene>
    <name evidence="2" type="ORF">LJD61_05365</name>
</gene>
<feature type="compositionally biased region" description="Basic and acidic residues" evidence="1">
    <location>
        <begin position="218"/>
        <end position="234"/>
    </location>
</feature>
<evidence type="ECO:0000256" key="1">
    <source>
        <dbReference type="SAM" id="MobiDB-lite"/>
    </source>
</evidence>
<reference evidence="2 3" key="1">
    <citation type="submission" date="2021-10" db="EMBL/GenBank/DDBJ databases">
        <title>Lutispora strain m25 sp. nov., a thermophilic, non-spore-forming bacterium isolated from a lab-scale methanogenic bioreactor digesting anaerobic sludge.</title>
        <authorList>
            <person name="El Houari A."/>
            <person name="Mcdonald J."/>
        </authorList>
    </citation>
    <scope>NUCLEOTIDE SEQUENCE [LARGE SCALE GENOMIC DNA]</scope>
    <source>
        <strain evidence="3">m25</strain>
    </source>
</reference>
<dbReference type="RefSeq" id="WP_255226496.1">
    <property type="nucleotide sequence ID" value="NZ_JAJEKE010000003.1"/>
</dbReference>
<accession>A0ABT1NCI9</accession>
<evidence type="ECO:0000313" key="2">
    <source>
        <dbReference type="EMBL" id="MCQ1528974.1"/>
    </source>
</evidence>
<evidence type="ECO:0000313" key="3">
    <source>
        <dbReference type="Proteomes" id="UP001651880"/>
    </source>
</evidence>
<keyword evidence="3" id="KW-1185">Reference proteome</keyword>
<feature type="region of interest" description="Disordered" evidence="1">
    <location>
        <begin position="218"/>
        <end position="239"/>
    </location>
</feature>
<comment type="caution">
    <text evidence="2">The sequence shown here is derived from an EMBL/GenBank/DDBJ whole genome shotgun (WGS) entry which is preliminary data.</text>
</comment>
<proteinExistence type="predicted"/>
<name>A0ABT1NCI9_9FIRM</name>
<dbReference type="EMBL" id="JAJEKE010000003">
    <property type="protein sequence ID" value="MCQ1528974.1"/>
    <property type="molecule type" value="Genomic_DNA"/>
</dbReference>
<dbReference type="Proteomes" id="UP001651880">
    <property type="component" value="Unassembled WGS sequence"/>
</dbReference>